<keyword evidence="5" id="KW-1185">Reference proteome</keyword>
<dbReference type="InterPro" id="IPR046867">
    <property type="entry name" value="AldOxase/xan_DH_MoCoBD2"/>
</dbReference>
<gene>
    <name evidence="4" type="ORF">SAMN02983003_1568</name>
</gene>
<sequence length="763" mass="80194">MRMGESQLRIEDDRLIRGEGRYTSDVRFPGELALVVVRSGVGAGHIDSIDASAALDMPGVVAVFTGPDLLADGIKPFKPRLTHPGPDGGPMRQPRFLPLAIDEVRFLGEPVAVVIAQTRAEAEDAAEAVVVEITERQTVSDPLAAIAPDAPRVWDQYPDNLAFIFDQGDASATDAAIASAAHVVRQRMRISRVTAAPIEPRSAVGRYDPANDTYQLDLGTQSPHRMAGELADVFGIPAERIAVKALDCGGSFGMKNVAFAENALVLWAARRVGAPVRWLASRLESFQCDAHGRDQWVDATLALDAEGRFLALDVLGRAGLGAYIGPSTPHPPTANIGGLAGVYRTPAIHVRIEGVFINAQITAPYRGAGRPEATYIIERMIDLAAHELGLDKAEIRRRNLIAPEQMPFKTPLTFTYDSGDFPGLLDRAMVVADWAGFAARRARSEADGKLRGIGISNPIEIAGGPLGKPNPEFARLALDPSGSGMLMTGGVDTGQGHGTAFRQVLGETLGLDAAKVSYVTGDTATVPKGTGSFGSRTLSAGGAAMLAAVDEIVAKLTPLAAEKLEANPADVGFAEGSFAVAGTNRHIAFTEVLAAHSGPIEAEAFISAKNATFPNGCHVCEVEIDPATGATSLVSYAVVDDVGRVINPLLVKGQIRGGVVQGIGQALLEEIVYDETGQLISASFMDYAMPRAEHAPQMLVESYPTPTASNPLGIKGAGEAGTVGALAAVMSAVCDALATRGVRHIDMPATPLRIWQSLQDAAA</sequence>
<dbReference type="InterPro" id="IPR036856">
    <property type="entry name" value="Ald_Oxase/Xan_DH_a/b_sf"/>
</dbReference>
<evidence type="ECO:0000256" key="1">
    <source>
        <dbReference type="ARBA" id="ARBA00022505"/>
    </source>
</evidence>
<dbReference type="Gene3D" id="3.90.1170.50">
    <property type="entry name" value="Aldehyde oxidase/xanthine dehydrogenase, a/b hammerhead"/>
    <property type="match status" value="1"/>
</dbReference>
<dbReference type="STRING" id="665118.SAMN02983003_1568"/>
<dbReference type="GO" id="GO:0005506">
    <property type="term" value="F:iron ion binding"/>
    <property type="evidence" value="ECO:0007669"/>
    <property type="project" value="InterPro"/>
</dbReference>
<dbReference type="AlphaFoldDB" id="A0A1K2HY08"/>
<dbReference type="SUPFAM" id="SSF56003">
    <property type="entry name" value="Molybdenum cofactor-binding domain"/>
    <property type="match status" value="1"/>
</dbReference>
<reference evidence="4 5" key="1">
    <citation type="submission" date="2016-11" db="EMBL/GenBank/DDBJ databases">
        <authorList>
            <person name="Jaros S."/>
            <person name="Januszkiewicz K."/>
            <person name="Wedrychowicz H."/>
        </authorList>
    </citation>
    <scope>NUCLEOTIDE SEQUENCE [LARGE SCALE GENOMIC DNA]</scope>
    <source>
        <strain evidence="4 5">ATCC 23634</strain>
    </source>
</reference>
<dbReference type="InterPro" id="IPR016208">
    <property type="entry name" value="Ald_Oxase/xanthine_DH-like"/>
</dbReference>
<dbReference type="PANTHER" id="PTHR11908:SF132">
    <property type="entry name" value="ALDEHYDE OXIDASE 1-RELATED"/>
    <property type="match status" value="1"/>
</dbReference>
<evidence type="ECO:0000256" key="2">
    <source>
        <dbReference type="ARBA" id="ARBA00023002"/>
    </source>
</evidence>
<organism evidence="4 5">
    <name type="scientific">Devosia enhydra</name>
    <dbReference type="NCBI Taxonomy" id="665118"/>
    <lineage>
        <taxon>Bacteria</taxon>
        <taxon>Pseudomonadati</taxon>
        <taxon>Pseudomonadota</taxon>
        <taxon>Alphaproteobacteria</taxon>
        <taxon>Hyphomicrobiales</taxon>
        <taxon>Devosiaceae</taxon>
        <taxon>Devosia</taxon>
    </lineage>
</organism>
<dbReference type="SUPFAM" id="SSF54665">
    <property type="entry name" value="CO dehydrogenase molybdoprotein N-domain-like"/>
    <property type="match status" value="1"/>
</dbReference>
<protein>
    <submittedName>
        <fullName evidence="4">Carbon-monoxide dehydrogenase large subunit</fullName>
    </submittedName>
</protein>
<accession>A0A1K2HY08</accession>
<dbReference type="SMART" id="SM01008">
    <property type="entry name" value="Ald_Xan_dh_C"/>
    <property type="match status" value="1"/>
</dbReference>
<dbReference type="RefSeq" id="WP_072340547.1">
    <property type="nucleotide sequence ID" value="NZ_FPKU01000001.1"/>
</dbReference>
<dbReference type="Gene3D" id="3.30.365.10">
    <property type="entry name" value="Aldehyde oxidase/xanthine dehydrogenase, molybdopterin binding domain"/>
    <property type="match status" value="4"/>
</dbReference>
<dbReference type="InterPro" id="IPR000674">
    <property type="entry name" value="Ald_Oxase/Xan_DH_a/b"/>
</dbReference>
<evidence type="ECO:0000259" key="3">
    <source>
        <dbReference type="SMART" id="SM01008"/>
    </source>
</evidence>
<dbReference type="PANTHER" id="PTHR11908">
    <property type="entry name" value="XANTHINE DEHYDROGENASE"/>
    <property type="match status" value="1"/>
</dbReference>
<keyword evidence="1" id="KW-0500">Molybdenum</keyword>
<dbReference type="Pfam" id="PF02738">
    <property type="entry name" value="MoCoBD_1"/>
    <property type="match status" value="1"/>
</dbReference>
<dbReference type="Pfam" id="PF20256">
    <property type="entry name" value="MoCoBD_2"/>
    <property type="match status" value="1"/>
</dbReference>
<proteinExistence type="predicted"/>
<dbReference type="EMBL" id="FPKU01000001">
    <property type="protein sequence ID" value="SFZ83300.1"/>
    <property type="molecule type" value="Genomic_DNA"/>
</dbReference>
<dbReference type="Proteomes" id="UP000183447">
    <property type="component" value="Unassembled WGS sequence"/>
</dbReference>
<dbReference type="GO" id="GO:0016491">
    <property type="term" value="F:oxidoreductase activity"/>
    <property type="evidence" value="ECO:0007669"/>
    <property type="project" value="UniProtKB-KW"/>
</dbReference>
<evidence type="ECO:0000313" key="5">
    <source>
        <dbReference type="Proteomes" id="UP000183447"/>
    </source>
</evidence>
<name>A0A1K2HY08_9HYPH</name>
<evidence type="ECO:0000313" key="4">
    <source>
        <dbReference type="EMBL" id="SFZ83300.1"/>
    </source>
</evidence>
<keyword evidence="2" id="KW-0560">Oxidoreductase</keyword>
<dbReference type="InterPro" id="IPR037165">
    <property type="entry name" value="AldOxase/xan_DH_Mopterin-bd_sf"/>
</dbReference>
<feature type="domain" description="Aldehyde oxidase/xanthine dehydrogenase a/b hammerhead" evidence="3">
    <location>
        <begin position="17"/>
        <end position="137"/>
    </location>
</feature>
<dbReference type="InterPro" id="IPR008274">
    <property type="entry name" value="AldOxase/xan_DH_MoCoBD1"/>
</dbReference>
<dbReference type="Pfam" id="PF01315">
    <property type="entry name" value="Ald_Xan_dh_C"/>
    <property type="match status" value="1"/>
</dbReference>